<name>X0SDC2_9ZZZZ</name>
<dbReference type="AlphaFoldDB" id="X0SDC2"/>
<comment type="caution">
    <text evidence="1">The sequence shown here is derived from an EMBL/GenBank/DDBJ whole genome shotgun (WGS) entry which is preliminary data.</text>
</comment>
<sequence>MASATLPSRLSTPYSVIARATVSSNFSIPGYVKLYNGSIFYLEEEFDNTEQVDAADELYEKHMDMYNNQDYSYPGAYRDPAYIDSKKAWDDFSSARETELASWTQMMRDIPYTDPNRLEKRTRLAADRDHAMEEMDKTAPARVRWQQGLKPTHEFTGRVYKVDMVERVISYKNTEGRRINMDISSAMPLNRRDPLEMMQWSSKIPDEIIQAIKARKHLGGMGQAYT</sequence>
<protein>
    <submittedName>
        <fullName evidence="1">Uncharacterized protein</fullName>
    </submittedName>
</protein>
<reference evidence="1" key="1">
    <citation type="journal article" date="2014" name="Front. Microbiol.">
        <title>High frequency of phylogenetically diverse reductive dehalogenase-homologous genes in deep subseafloor sedimentary metagenomes.</title>
        <authorList>
            <person name="Kawai M."/>
            <person name="Futagami T."/>
            <person name="Toyoda A."/>
            <person name="Takaki Y."/>
            <person name="Nishi S."/>
            <person name="Hori S."/>
            <person name="Arai W."/>
            <person name="Tsubouchi T."/>
            <person name="Morono Y."/>
            <person name="Uchiyama I."/>
            <person name="Ito T."/>
            <person name="Fujiyama A."/>
            <person name="Inagaki F."/>
            <person name="Takami H."/>
        </authorList>
    </citation>
    <scope>NUCLEOTIDE SEQUENCE</scope>
    <source>
        <strain evidence="1">Expedition CK06-06</strain>
    </source>
</reference>
<dbReference type="EMBL" id="BARS01003194">
    <property type="protein sequence ID" value="GAF79038.1"/>
    <property type="molecule type" value="Genomic_DNA"/>
</dbReference>
<gene>
    <name evidence="1" type="ORF">S01H1_06157</name>
</gene>
<accession>X0SDC2</accession>
<feature type="non-terminal residue" evidence="1">
    <location>
        <position position="226"/>
    </location>
</feature>
<organism evidence="1">
    <name type="scientific">marine sediment metagenome</name>
    <dbReference type="NCBI Taxonomy" id="412755"/>
    <lineage>
        <taxon>unclassified sequences</taxon>
        <taxon>metagenomes</taxon>
        <taxon>ecological metagenomes</taxon>
    </lineage>
</organism>
<proteinExistence type="predicted"/>
<evidence type="ECO:0000313" key="1">
    <source>
        <dbReference type="EMBL" id="GAF79038.1"/>
    </source>
</evidence>